<dbReference type="PANTHER" id="PTHR33445:SF1">
    <property type="entry name" value="ATP SYNTHASE SUBUNIT B"/>
    <property type="match status" value="1"/>
</dbReference>
<evidence type="ECO:0000256" key="6">
    <source>
        <dbReference type="ARBA" id="ARBA00022989"/>
    </source>
</evidence>
<evidence type="ECO:0000256" key="13">
    <source>
        <dbReference type="HAMAP-Rule" id="MF_01398"/>
    </source>
</evidence>
<evidence type="ECO:0000256" key="3">
    <source>
        <dbReference type="ARBA" id="ARBA00022547"/>
    </source>
</evidence>
<dbReference type="GO" id="GO:0012505">
    <property type="term" value="C:endomembrane system"/>
    <property type="evidence" value="ECO:0007669"/>
    <property type="project" value="UniProtKB-SubCell"/>
</dbReference>
<evidence type="ECO:0000256" key="1">
    <source>
        <dbReference type="ARBA" id="ARBA00005513"/>
    </source>
</evidence>
<dbReference type="HAMAP" id="MF_01398">
    <property type="entry name" value="ATP_synth_b_bprime"/>
    <property type="match status" value="1"/>
</dbReference>
<keyword evidence="17" id="KW-1185">Reference proteome</keyword>
<organism evidence="16 17">
    <name type="scientific">Oceanomicrobium pacificus</name>
    <dbReference type="NCBI Taxonomy" id="2692916"/>
    <lineage>
        <taxon>Bacteria</taxon>
        <taxon>Pseudomonadati</taxon>
        <taxon>Pseudomonadota</taxon>
        <taxon>Alphaproteobacteria</taxon>
        <taxon>Rhodobacterales</taxon>
        <taxon>Paracoccaceae</taxon>
        <taxon>Oceanomicrobium</taxon>
    </lineage>
</organism>
<dbReference type="GO" id="GO:0005886">
    <property type="term" value="C:plasma membrane"/>
    <property type="evidence" value="ECO:0007669"/>
    <property type="project" value="UniProtKB-SubCell"/>
</dbReference>
<evidence type="ECO:0000256" key="14">
    <source>
        <dbReference type="RuleBase" id="RU003848"/>
    </source>
</evidence>
<evidence type="ECO:0000313" key="17">
    <source>
        <dbReference type="Proteomes" id="UP000436016"/>
    </source>
</evidence>
<dbReference type="PANTHER" id="PTHR33445">
    <property type="entry name" value="ATP SYNTHASE SUBUNIT B', CHLOROPLASTIC"/>
    <property type="match status" value="1"/>
</dbReference>
<keyword evidence="2 13" id="KW-0813">Transport</keyword>
<gene>
    <name evidence="13" type="primary">atpF</name>
    <name evidence="16" type="ORF">GSH16_01660</name>
</gene>
<comment type="caution">
    <text evidence="16">The sequence shown here is derived from an EMBL/GenBank/DDBJ whole genome shotgun (WGS) entry which is preliminary data.</text>
</comment>
<evidence type="ECO:0000256" key="15">
    <source>
        <dbReference type="SAM" id="Coils"/>
    </source>
</evidence>
<keyword evidence="5 13" id="KW-0375">Hydrogen ion transport</keyword>
<dbReference type="CDD" id="cd06503">
    <property type="entry name" value="ATP-synt_Fo_b"/>
    <property type="match status" value="1"/>
</dbReference>
<protein>
    <recommendedName>
        <fullName evidence="13">ATP synthase subunit b</fullName>
    </recommendedName>
    <alternativeName>
        <fullName evidence="13">ATP synthase F(0) sector subunit b</fullName>
    </alternativeName>
    <alternativeName>
        <fullName evidence="13">ATPase subunit I</fullName>
    </alternativeName>
    <alternativeName>
        <fullName evidence="13">F-type ATPase subunit b</fullName>
        <shortName evidence="13">F-ATPase subunit b</shortName>
    </alternativeName>
</protein>
<keyword evidence="4 13" id="KW-0812">Transmembrane</keyword>
<keyword evidence="3 13" id="KW-0138">CF(0)</keyword>
<evidence type="ECO:0000256" key="2">
    <source>
        <dbReference type="ARBA" id="ARBA00022448"/>
    </source>
</evidence>
<dbReference type="AlphaFoldDB" id="A0A6B0TID9"/>
<evidence type="ECO:0000256" key="8">
    <source>
        <dbReference type="ARBA" id="ARBA00023136"/>
    </source>
</evidence>
<keyword evidence="9 13" id="KW-0066">ATP synthesis</keyword>
<dbReference type="InterPro" id="IPR002146">
    <property type="entry name" value="ATP_synth_b/b'su_bac/chlpt"/>
</dbReference>
<dbReference type="GO" id="GO:0046933">
    <property type="term" value="F:proton-transporting ATP synthase activity, rotational mechanism"/>
    <property type="evidence" value="ECO:0007669"/>
    <property type="project" value="UniProtKB-UniRule"/>
</dbReference>
<dbReference type="RefSeq" id="WP_160851244.1">
    <property type="nucleotide sequence ID" value="NZ_WUWG01000001.1"/>
</dbReference>
<comment type="similarity">
    <text evidence="1 13 14">Belongs to the ATPase B chain family.</text>
</comment>
<dbReference type="GO" id="GO:0046961">
    <property type="term" value="F:proton-transporting ATPase activity, rotational mechanism"/>
    <property type="evidence" value="ECO:0007669"/>
    <property type="project" value="TreeGrafter"/>
</dbReference>
<keyword evidence="13" id="KW-1003">Cell membrane</keyword>
<feature type="transmembrane region" description="Helical" evidence="13">
    <location>
        <begin position="30"/>
        <end position="49"/>
    </location>
</feature>
<dbReference type="InterPro" id="IPR050059">
    <property type="entry name" value="ATP_synthase_B_chain"/>
</dbReference>
<dbReference type="Proteomes" id="UP000436016">
    <property type="component" value="Unassembled WGS sequence"/>
</dbReference>
<accession>A0A6B0TID9</accession>
<keyword evidence="15" id="KW-0175">Coiled coil</keyword>
<comment type="function">
    <text evidence="11">Component of the F(0) channel, it forms part of the peripheral stalk, linking F(1) to F(0). The b'-subunit is a diverged and duplicated form of b found in plants and photosynthetic bacteria.</text>
</comment>
<evidence type="ECO:0000256" key="12">
    <source>
        <dbReference type="ARBA" id="ARBA00037847"/>
    </source>
</evidence>
<name>A0A6B0TID9_9RHOB</name>
<evidence type="ECO:0000256" key="11">
    <source>
        <dbReference type="ARBA" id="ARBA00025614"/>
    </source>
</evidence>
<evidence type="ECO:0000256" key="7">
    <source>
        <dbReference type="ARBA" id="ARBA00023065"/>
    </source>
</evidence>
<evidence type="ECO:0000256" key="10">
    <source>
        <dbReference type="ARBA" id="ARBA00025198"/>
    </source>
</evidence>
<evidence type="ECO:0000256" key="5">
    <source>
        <dbReference type="ARBA" id="ARBA00022781"/>
    </source>
</evidence>
<sequence length="178" mass="18700">MATTTEAANGAADAAPGMPQLDFSTFPNQIFWLVVALVALYLILSRVALPRIGAVLSDRHETISNDLEQAQELKQRAEEAEEAYKTALADARAEAQRIAADARAEIQKDLDKAIAKADAEIAAKSAESEKRIAEIRDSAADDVAIVAKDVAAALVGAVLPSASNDADIASAVTDRTKG</sequence>
<comment type="subcellular location">
    <subcellularLocation>
        <location evidence="13">Cell membrane</location>
        <topology evidence="13">Single-pass membrane protein</topology>
    </subcellularLocation>
    <subcellularLocation>
        <location evidence="12">Endomembrane system</location>
        <topology evidence="12">Single-pass membrane protein</topology>
    </subcellularLocation>
</comment>
<reference evidence="16 17" key="1">
    <citation type="submission" date="2019-12" db="EMBL/GenBank/DDBJ databases">
        <title>Strain KN286 was isolated from seawater, which was collected from Caroline Seamount in the tropical western Pacific.</title>
        <authorList>
            <person name="Wang Q."/>
        </authorList>
    </citation>
    <scope>NUCLEOTIDE SEQUENCE [LARGE SCALE GENOMIC DNA]</scope>
    <source>
        <strain evidence="16 17">KN286</strain>
    </source>
</reference>
<keyword evidence="7 13" id="KW-0406">Ion transport</keyword>
<dbReference type="GO" id="GO:0045259">
    <property type="term" value="C:proton-transporting ATP synthase complex"/>
    <property type="evidence" value="ECO:0007669"/>
    <property type="project" value="UniProtKB-KW"/>
</dbReference>
<dbReference type="Pfam" id="PF00430">
    <property type="entry name" value="ATP-synt_B"/>
    <property type="match status" value="1"/>
</dbReference>
<evidence type="ECO:0000313" key="16">
    <source>
        <dbReference type="EMBL" id="MXU64137.1"/>
    </source>
</evidence>
<keyword evidence="6 13" id="KW-1133">Transmembrane helix</keyword>
<evidence type="ECO:0000256" key="4">
    <source>
        <dbReference type="ARBA" id="ARBA00022692"/>
    </source>
</evidence>
<dbReference type="NCBIfam" id="NF009988">
    <property type="entry name" value="PRK13454.1"/>
    <property type="match status" value="1"/>
</dbReference>
<keyword evidence="8 13" id="KW-0472">Membrane</keyword>
<comment type="subunit">
    <text evidence="13">F-type ATPases have 2 components, F(1) - the catalytic core - and F(0) - the membrane proton channel. F(1) has five subunits: alpha(3), beta(3), gamma(1), delta(1), epsilon(1). F(0) has three main subunits: a(1), b(2) and c(10-14). The alpha and beta chains form an alternating ring which encloses part of the gamma chain. F(1) is attached to F(0) by a central stalk formed by the gamma and epsilon chains, while a peripheral stalk is formed by the delta and b chains.</text>
</comment>
<proteinExistence type="inferred from homology"/>
<dbReference type="EMBL" id="WUWG01000001">
    <property type="protein sequence ID" value="MXU64137.1"/>
    <property type="molecule type" value="Genomic_DNA"/>
</dbReference>
<feature type="coiled-coil region" evidence="15">
    <location>
        <begin position="60"/>
        <end position="136"/>
    </location>
</feature>
<evidence type="ECO:0000256" key="9">
    <source>
        <dbReference type="ARBA" id="ARBA00023310"/>
    </source>
</evidence>
<comment type="function">
    <text evidence="10 13">F(1)F(0) ATP synthase produces ATP from ADP in the presence of a proton or sodium gradient. F-type ATPases consist of two structural domains, F(1) containing the extramembraneous catalytic core and F(0) containing the membrane proton channel, linked together by a central stalk and a peripheral stalk. During catalysis, ATP synthesis in the catalytic domain of F(1) is coupled via a rotary mechanism of the central stalk subunits to proton translocation.</text>
</comment>